<gene>
    <name evidence="2" type="ORF">COT99_03380</name>
</gene>
<evidence type="ECO:0000313" key="2">
    <source>
        <dbReference type="EMBL" id="PIR92958.1"/>
    </source>
</evidence>
<dbReference type="AlphaFoldDB" id="A0A2H0V1N8"/>
<proteinExistence type="predicted"/>
<evidence type="ECO:0000313" key="3">
    <source>
        <dbReference type="Proteomes" id="UP000228626"/>
    </source>
</evidence>
<protein>
    <submittedName>
        <fullName evidence="2">Uncharacterized protein</fullName>
    </submittedName>
</protein>
<accession>A0A2H0V1N8</accession>
<dbReference type="EMBL" id="PFAR01000040">
    <property type="protein sequence ID" value="PIR92958.1"/>
    <property type="molecule type" value="Genomic_DNA"/>
</dbReference>
<sequence length="391" mass="43276">MKQGVNGMEKGLKQMEAQYAKLEKNKTAIPAEVKEKLKQARTMIDTIKNAKTSEEVEVVDTDEFSTLMNELGNSVGKIQKQTQMLAGLKKAAKGMQKTITTFKKSLVKLTKQGLTIPTETTENLKKINAIIAAINANKSIEELEALGFDEVGDIMDQLGESRKELEMLARWPQATKQVNKEIVNMGKVAKKLEATVNKLKAKKIDLTENLAKFKAGIEEIKAARAEAEQKVKSGDTEGAFDALEANVFQKVSDIYEEQRVIETMANLGRFTTDYKKGLASAQQQINTLKKKKVDTKELETILATTKTKGNEILMLLKVKPLDQDAISDGLDALADLRTEFGDKVDELGGGAAMPWEQGKNQFQAITLPKEFQQFSQELQAKQPAQEPVPAQ</sequence>
<name>A0A2H0V1N8_9BACT</name>
<reference evidence="3" key="1">
    <citation type="submission" date="2017-09" db="EMBL/GenBank/DDBJ databases">
        <title>Depth-based differentiation of microbial function through sediment-hosted aquifers and enrichment of novel symbionts in the deep terrestrial subsurface.</title>
        <authorList>
            <person name="Probst A.J."/>
            <person name="Ladd B."/>
            <person name="Jarett J.K."/>
            <person name="Geller-Mcgrath D.E."/>
            <person name="Sieber C.M.K."/>
            <person name="Emerson J.B."/>
            <person name="Anantharaman K."/>
            <person name="Thomas B.C."/>
            <person name="Malmstrom R."/>
            <person name="Stieglmeier M."/>
            <person name="Klingl A."/>
            <person name="Woyke T."/>
            <person name="Ryan C.M."/>
            <person name="Banfield J.F."/>
        </authorList>
    </citation>
    <scope>NUCLEOTIDE SEQUENCE [LARGE SCALE GENOMIC DNA]</scope>
</reference>
<evidence type="ECO:0000256" key="1">
    <source>
        <dbReference type="SAM" id="Coils"/>
    </source>
</evidence>
<keyword evidence="1" id="KW-0175">Coiled coil</keyword>
<feature type="coiled-coil region" evidence="1">
    <location>
        <begin position="182"/>
        <end position="237"/>
    </location>
</feature>
<comment type="caution">
    <text evidence="2">The sequence shown here is derived from an EMBL/GenBank/DDBJ whole genome shotgun (WGS) entry which is preliminary data.</text>
</comment>
<organism evidence="2 3">
    <name type="scientific">Candidatus Falkowbacteria bacterium CG10_big_fil_rev_8_21_14_0_10_43_10</name>
    <dbReference type="NCBI Taxonomy" id="1974567"/>
    <lineage>
        <taxon>Bacteria</taxon>
        <taxon>Candidatus Falkowiibacteriota</taxon>
    </lineage>
</organism>
<dbReference type="Proteomes" id="UP000228626">
    <property type="component" value="Unassembled WGS sequence"/>
</dbReference>